<evidence type="ECO:0000313" key="4">
    <source>
        <dbReference type="Proteomes" id="UP001292079"/>
    </source>
</evidence>
<dbReference type="GO" id="GO:0071539">
    <property type="term" value="P:protein localization to centrosome"/>
    <property type="evidence" value="ECO:0007669"/>
    <property type="project" value="TreeGrafter"/>
</dbReference>
<sequence length="2695" mass="308203">MNNSLINRNNNNFIKRKKLLSIALEKCKHLREALSCSSIFTYENNKCNSAEHFSDSLPSNRKKLLSIALEKCKHLREALSCSSIFTYENNKCNSAEHFSDSLPSNRLFHHSSPDLRSFIFEDDYNKRIGSEKGTPNQLPLQLKPKSNNLNLIKYILNNDSFDDSFESNTNHHHHAHYKTPTHFENAISTNCNNYDQDEDQRIGSMQNCAISKKGLTIGHRNSEYIKEDDKLIENLLYNKENIIHRNESSNTNNLFKQSNSIQLLKGDTINGQAMKDYCKNSSFGSACSLKAANLHFKCLRLCTKFVDNLMSRAVNFSKTTRNRGLRNPIKQPQKSCLTSVSPIWPFNKVISDDRNTSPNSMNMELEISVPMPSSSTAFSRVSGGTWTTTSFTLFTTELRNQIGITSTKQQQSDSLINFYCLTNHTINNSNHHNACIQVNLSHNKSNNVPHNHDIHHIRIRLFYVNNPTKQNEETTQWESELISVNFVDPDEIRSIILSKVHLNSSNSTTYLYIHLCSGQKVKTGDANVIGRLEFELEPIWDTSVATSSKNQTNKNTMEKSNCYHEHLESSRRPAKHHKLHSFKNPMCSNQDVMRTIAPSTNIILNTILHISEGKELRLSSNHHNKQLLTSKYVTKLQNDLIMIEHSYLIVRLPWCHQIHSTTLDQYHSNVAWLSGSCPQYAFTMRSQYLLNQESASRLIKSSVVLEIWSKWMSGLPDHLIGLVKIPTDQLVKLYAHFDSNTSQIWWHSNNVIQSLFQAHHPMVPVDTWLPIIDPFSGCENGQIHVLLAVGTQEQIDNFLTSQNLKCIINVNNNILDQDTRSNDAYKEMKDNSHVELLVEHRFGVTIEQLIDFDPHIPLKHDSNYDGAVPWGDLDCYVQYFFPADSKAKCLASYRTTAQMLNKPSIITDNTTIQEKLSKHISCEFISTNSPNKSQDASSLILYRPSSSSYWNHTHKLCRNVHITSELQNNMNLIQTKIETDFIQWILDMLTRADFEMNKLNLKRGLLIEIWLRIYSPNLHDCLAAKGYISEELLYQLINQNKSKISGNDDNEPNHHSLRFCIDLHDVNSSSRCVNGKLQISMDYCYNIISNQSLKFDNTILRSTIPFNKQTALFPPSPNQSLYSQILILPSQTHFNHRIQVCLDGVSGLKLSMITKNETFTSCLNTSFHARLHCLLLVPTHSNSSCSYYPHVIKSSISSPVYNLCYAIELNCKLDVQLPSSWLIAYQQHCQQPTVIKTSSINSNSTNNFEVTVLEAILNGDQYQMEQYIRPISKPCIMIQVDIWFQKNTSAKLVNEYTKEKIKYWGLQYDFDEQLSNENVASILNPGIEYQLMCSCRVPLSGLVFSSHGNLPLRWYPLTSFININEDGESVYDNSSISWQSRFSGAIHLSMRVIDPYMLRSVSYNTPTASNNNTLNSIHNSSMINCLRDWNISFNIEKLETGQTSVVAFNNECELWRDGLDEYACQYKRFTVYLNFAYLPKIKQLLDDTLDVNNALLKSYTTQNSFKAYAFVRFQFPNYGTQMSQLIYLPNDDVSDNYDHTTSNKYSNIVEFKEYKEFIIPVSGELRCFLAESALELQVWIIWTDENSKEFDRSQQETGLHKLIIDELGNKEYSKRHQVPAPRHIGTAIVPLYHLLYPRPQTISTHSNNNTAQSLDGDPSGIRWWNSQPQWMVRDRNSIIGLPVYPLYRANTTNFYDSWIAVQIEMTGSKTENCLSSRRYHTCKMNKLITPEVDGHLGWNLKNYPTPLINNPLQNNNNNINSSCQLTNGLYTTDLFTAEHKKNKTFPAEIMIEKAYHLCLSHHNKFGNSTESSERSEPYFKTNDDDNNNNDNKESDYYVFVTFSVDGHQCLSNKNYSITGANDSITNQDELLRKQIIKSLSNNNHNSNTTTTNGRIAVTPKVKNLKYAHWNYCRFIRIPLEFIQPSCNQGLMFYVWAIKDNELNNCKQHTPKLIGIATVDLTTLSHLFTNPTYSSTNNEFNQIYGWYHILNNDTGCPSGQILIGVKPLINIGQQMNYCSTLKNSEFNSVSHDVYNDQVKPFSNYSIFQQDFNHTSLLNNDLMKSTHSLIDCNTVKTSNDLIMNKEESNHSELNRSVLFENLRTRLSELDEMNNKLKNRLNLSNSNEKFFSHADYNSTINNNSNNNNNNNNNNVDVNDENVENKKTFLNQSSEIALQSLNDENHLMNLVNESPHHRLLDLHINDKDINVISNCKYTDLVLQSQSLNSNNDDGNVDNNNDYTMIKSNNVIISGYYSLKDSINGNSEYHFNSNSLQNYTINKTLNIIETLSNTNHEINEMQNVLLDDNQSDSADANKDDERSDISIVSPLLLDQSSDISNDNDVQNDDNDVISIETDVEHSTSFDEFTKEVNNNNNKQPEDDFKGPNMNILHYDENNSNKLSQIGEGNDCSSLHAKLRSKINNQISTELPDQETASETAASSVWLPDDDVDVLHEDNVYSLSATQSTITQSPPSLDNQSIKQAELSLTNSHILQNTHISESILAYDDEHINNRIVRPEVCESNKVKGNKNMEADEEGNGADKKYRLENDSVELFDGIKLNNDDDFAETSRWSDDVEPQQKSSTNSKPVMTIPNFFPETSCIEAILTGRTNDCHQEDKSSMDSNTDLLDNKNIDPLRDRLNKRLSEAVYHTITTSMNNTTQIRNNNTDIIINDTLSALITNGYKTRGLKKAERIFSMTMK</sequence>
<keyword evidence="4" id="KW-1185">Reference proteome</keyword>
<reference evidence="3" key="2">
    <citation type="journal article" date="2023" name="Infect Dis Poverty">
        <title>Chromosome-scale genome of the human blood fluke Schistosoma mekongi and its implications for public health.</title>
        <authorList>
            <person name="Zhou M."/>
            <person name="Xu L."/>
            <person name="Xu D."/>
            <person name="Chen W."/>
            <person name="Khan J."/>
            <person name="Hu Y."/>
            <person name="Huang H."/>
            <person name="Wei H."/>
            <person name="Zhang Y."/>
            <person name="Chusongsang P."/>
            <person name="Tanasarnprasert K."/>
            <person name="Hu X."/>
            <person name="Limpanont Y."/>
            <person name="Lv Z."/>
        </authorList>
    </citation>
    <scope>NUCLEOTIDE SEQUENCE</scope>
    <source>
        <strain evidence="3">LV_2022a</strain>
    </source>
</reference>
<evidence type="ECO:0000256" key="2">
    <source>
        <dbReference type="SAM" id="MobiDB-lite"/>
    </source>
</evidence>
<dbReference type="GO" id="GO:0005814">
    <property type="term" value="C:centriole"/>
    <property type="evidence" value="ECO:0007669"/>
    <property type="project" value="TreeGrafter"/>
</dbReference>
<evidence type="ECO:0000256" key="1">
    <source>
        <dbReference type="SAM" id="Coils"/>
    </source>
</evidence>
<feature type="region of interest" description="Disordered" evidence="2">
    <location>
        <begin position="1806"/>
        <end position="1830"/>
    </location>
</feature>
<reference evidence="3" key="1">
    <citation type="submission" date="2022-04" db="EMBL/GenBank/DDBJ databases">
        <authorList>
            <person name="Xu L."/>
            <person name="Lv Z."/>
        </authorList>
    </citation>
    <scope>NUCLEOTIDE SEQUENCE</scope>
    <source>
        <strain evidence="3">LV_2022a</strain>
    </source>
</reference>
<evidence type="ECO:0008006" key="5">
    <source>
        <dbReference type="Google" id="ProtNLM"/>
    </source>
</evidence>
<feature type="coiled-coil region" evidence="1">
    <location>
        <begin position="2097"/>
        <end position="2124"/>
    </location>
</feature>
<protein>
    <recommendedName>
        <fullName evidence="5">C2 domain-containing protein</fullName>
    </recommendedName>
</protein>
<accession>A0AAE2D2C6</accession>
<dbReference type="EMBL" id="JALJAT010000006">
    <property type="protein sequence ID" value="KAK4468686.1"/>
    <property type="molecule type" value="Genomic_DNA"/>
</dbReference>
<dbReference type="PANTHER" id="PTHR21254">
    <property type="entry name" value="C2 DOMAIN-CONTAINING PROTEIN 3"/>
    <property type="match status" value="1"/>
</dbReference>
<feature type="compositionally biased region" description="Polar residues" evidence="2">
    <location>
        <begin position="2574"/>
        <end position="2583"/>
    </location>
</feature>
<dbReference type="GO" id="GO:0034451">
    <property type="term" value="C:centriolar satellite"/>
    <property type="evidence" value="ECO:0007669"/>
    <property type="project" value="TreeGrafter"/>
</dbReference>
<feature type="region of interest" description="Disordered" evidence="2">
    <location>
        <begin position="2564"/>
        <end position="2585"/>
    </location>
</feature>
<gene>
    <name evidence="3" type="ORF">MN116_007868</name>
</gene>
<evidence type="ECO:0000313" key="3">
    <source>
        <dbReference type="EMBL" id="KAK4468686.1"/>
    </source>
</evidence>
<proteinExistence type="predicted"/>
<organism evidence="3 4">
    <name type="scientific">Schistosoma mekongi</name>
    <name type="common">Parasitic worm</name>
    <dbReference type="NCBI Taxonomy" id="38744"/>
    <lineage>
        <taxon>Eukaryota</taxon>
        <taxon>Metazoa</taxon>
        <taxon>Spiralia</taxon>
        <taxon>Lophotrochozoa</taxon>
        <taxon>Platyhelminthes</taxon>
        <taxon>Trematoda</taxon>
        <taxon>Digenea</taxon>
        <taxon>Strigeidida</taxon>
        <taxon>Schistosomatoidea</taxon>
        <taxon>Schistosomatidae</taxon>
        <taxon>Schistosoma</taxon>
    </lineage>
</organism>
<dbReference type="PANTHER" id="PTHR21254:SF1">
    <property type="entry name" value="C2 DOMAIN-CONTAINING PROTEIN 3"/>
    <property type="match status" value="1"/>
</dbReference>
<dbReference type="GO" id="GO:0061511">
    <property type="term" value="P:centriole elongation"/>
    <property type="evidence" value="ECO:0007669"/>
    <property type="project" value="TreeGrafter"/>
</dbReference>
<keyword evidence="1" id="KW-0175">Coiled coil</keyword>
<dbReference type="Proteomes" id="UP001292079">
    <property type="component" value="Unassembled WGS sequence"/>
</dbReference>
<name>A0AAE2D2C6_SCHME</name>
<feature type="compositionally biased region" description="Basic and acidic residues" evidence="2">
    <location>
        <begin position="1811"/>
        <end position="1823"/>
    </location>
</feature>
<dbReference type="GO" id="GO:0060271">
    <property type="term" value="P:cilium assembly"/>
    <property type="evidence" value="ECO:0007669"/>
    <property type="project" value="TreeGrafter"/>
</dbReference>
<comment type="caution">
    <text evidence="3">The sequence shown here is derived from an EMBL/GenBank/DDBJ whole genome shotgun (WGS) entry which is preliminary data.</text>
</comment>